<evidence type="ECO:0000313" key="4">
    <source>
        <dbReference type="Proteomes" id="UP000626109"/>
    </source>
</evidence>
<feature type="domain" description="FH2" evidence="2">
    <location>
        <begin position="290"/>
        <end position="639"/>
    </location>
</feature>
<dbReference type="Pfam" id="PF02181">
    <property type="entry name" value="FH2"/>
    <property type="match status" value="1"/>
</dbReference>
<feature type="region of interest" description="Disordered" evidence="1">
    <location>
        <begin position="240"/>
        <end position="295"/>
    </location>
</feature>
<organism evidence="3 4">
    <name type="scientific">Polarella glacialis</name>
    <name type="common">Dinoflagellate</name>
    <dbReference type="NCBI Taxonomy" id="89957"/>
    <lineage>
        <taxon>Eukaryota</taxon>
        <taxon>Sar</taxon>
        <taxon>Alveolata</taxon>
        <taxon>Dinophyceae</taxon>
        <taxon>Suessiales</taxon>
        <taxon>Suessiaceae</taxon>
        <taxon>Polarella</taxon>
    </lineage>
</organism>
<dbReference type="SUPFAM" id="SSF101447">
    <property type="entry name" value="Formin homology 2 domain (FH2 domain)"/>
    <property type="match status" value="1"/>
</dbReference>
<dbReference type="Gene3D" id="1.20.58.2220">
    <property type="entry name" value="Formin, FH2 domain"/>
    <property type="match status" value="1"/>
</dbReference>
<protein>
    <recommendedName>
        <fullName evidence="2">FH2 domain-containing protein</fullName>
    </recommendedName>
</protein>
<dbReference type="PANTHER" id="PTHR45725">
    <property type="entry name" value="FORMIN HOMOLOGY 2 FAMILY MEMBER"/>
    <property type="match status" value="1"/>
</dbReference>
<feature type="non-terminal residue" evidence="3">
    <location>
        <position position="639"/>
    </location>
</feature>
<dbReference type="InterPro" id="IPR051425">
    <property type="entry name" value="Formin_Homology"/>
</dbReference>
<dbReference type="Proteomes" id="UP000626109">
    <property type="component" value="Unassembled WGS sequence"/>
</dbReference>
<reference evidence="3" key="1">
    <citation type="submission" date="2021-02" db="EMBL/GenBank/DDBJ databases">
        <authorList>
            <person name="Dougan E. K."/>
            <person name="Rhodes N."/>
            <person name="Thang M."/>
            <person name="Chan C."/>
        </authorList>
    </citation>
    <scope>NUCLEOTIDE SEQUENCE</scope>
</reference>
<gene>
    <name evidence="3" type="ORF">PGLA2088_LOCUS2265</name>
</gene>
<evidence type="ECO:0000313" key="3">
    <source>
        <dbReference type="EMBL" id="CAE8641235.1"/>
    </source>
</evidence>
<feature type="compositionally biased region" description="Low complexity" evidence="1">
    <location>
        <begin position="282"/>
        <end position="292"/>
    </location>
</feature>
<dbReference type="InterPro" id="IPR015425">
    <property type="entry name" value="FH2_Formin"/>
</dbReference>
<sequence length="639" mass="69518">MFSKPGWEDRVYNPSLVNARRPSQTRTYFSSFDKWVEPALWATRAGTSGRSSSRSSLRAAPGRPSSSSSGDVCPCCGRGRGPKRDSKDPVDSEGLVFEDLTTPSTGCGTDASAWQEDDAASISNAELTSSLIRPGTEPDTVRAHRRILIERERRTQDKRRSSALSATRRNLSLDFERAAAAEGAYLQRLQRAKLLREKAPPSSLFFSPKPRRRGSRAAPAVQHFAIGSDNEDLVEKTTPPLQAASETAPPEARADVASPVCPAAGKGKGKGKPPPPPPPSSSRPSSRATTSTIGIRNPFSRRLDWRPILGEKLRGTIFEAFRPRDEDAESDASSDADPVDLECLQEHFGHRPQESAQSGLRFGADQQLPEAVELLGRNRAQNMLIALKRHPLTAEVLHALESLDLNCPVLCGTALEVLQPAMPTEEESKLLLAYTGDPLALRSLELRLLPLARLRQPSAAQRLRLVRLSRNMEETLVDIRSGLHIVGAACEAVCESLALKAVLRHVLCLGNTLNHGSSGVGGDVRAVQGFGLDVLPRLQLCRAPGQRQLTLLHVLVAQLWAEDHTLPGRLRAELAMVREAAKKPLRKLADDTRDFYEEAAFAGRCAVEVAKVAEGKVEEVEVDEVLEVAEVAEGAQVPE</sequence>
<dbReference type="AlphaFoldDB" id="A0A813HUQ1"/>
<evidence type="ECO:0000256" key="1">
    <source>
        <dbReference type="SAM" id="MobiDB-lite"/>
    </source>
</evidence>
<comment type="caution">
    <text evidence="3">The sequence shown here is derived from an EMBL/GenBank/DDBJ whole genome shotgun (WGS) entry which is preliminary data.</text>
</comment>
<dbReference type="EMBL" id="CAJNNW010001803">
    <property type="protein sequence ID" value="CAE8641235.1"/>
    <property type="molecule type" value="Genomic_DNA"/>
</dbReference>
<accession>A0A813HUQ1</accession>
<name>A0A813HUQ1_POLGL</name>
<dbReference type="PROSITE" id="PS51444">
    <property type="entry name" value="FH2"/>
    <property type="match status" value="1"/>
</dbReference>
<dbReference type="PANTHER" id="PTHR45725:SF1">
    <property type="entry name" value="DISHEVELLED ASSOCIATED ACTIVATOR OF MORPHOGENESIS, ISOFORM D"/>
    <property type="match status" value="1"/>
</dbReference>
<proteinExistence type="predicted"/>
<feature type="region of interest" description="Disordered" evidence="1">
    <location>
        <begin position="43"/>
        <end position="112"/>
    </location>
</feature>
<feature type="compositionally biased region" description="Low complexity" evidence="1">
    <location>
        <begin position="43"/>
        <end position="70"/>
    </location>
</feature>
<feature type="compositionally biased region" description="Pro residues" evidence="1">
    <location>
        <begin position="272"/>
        <end position="281"/>
    </location>
</feature>
<dbReference type="InterPro" id="IPR042201">
    <property type="entry name" value="FH2_Formin_sf"/>
</dbReference>
<evidence type="ECO:0000259" key="2">
    <source>
        <dbReference type="PROSITE" id="PS51444"/>
    </source>
</evidence>